<reference evidence="5 6" key="1">
    <citation type="journal article" date="2008" name="Nature">
        <title>The genome of the model beetle and pest Tribolium castaneum.</title>
        <authorList>
            <consortium name="Tribolium Genome Sequencing Consortium"/>
            <person name="Richards S."/>
            <person name="Gibbs R.A."/>
            <person name="Weinstock G.M."/>
            <person name="Brown S.J."/>
            <person name="Denell R."/>
            <person name="Beeman R.W."/>
            <person name="Gibbs R."/>
            <person name="Beeman R.W."/>
            <person name="Brown S.J."/>
            <person name="Bucher G."/>
            <person name="Friedrich M."/>
            <person name="Grimmelikhuijzen C.J."/>
            <person name="Klingler M."/>
            <person name="Lorenzen M."/>
            <person name="Richards S."/>
            <person name="Roth S."/>
            <person name="Schroder R."/>
            <person name="Tautz D."/>
            <person name="Zdobnov E.M."/>
            <person name="Muzny D."/>
            <person name="Gibbs R.A."/>
            <person name="Weinstock G.M."/>
            <person name="Attaway T."/>
            <person name="Bell S."/>
            <person name="Buhay C.J."/>
            <person name="Chandrabose M.N."/>
            <person name="Chavez D."/>
            <person name="Clerk-Blankenburg K.P."/>
            <person name="Cree A."/>
            <person name="Dao M."/>
            <person name="Davis C."/>
            <person name="Chacko J."/>
            <person name="Dinh H."/>
            <person name="Dugan-Rocha S."/>
            <person name="Fowler G."/>
            <person name="Garner T.T."/>
            <person name="Garnes J."/>
            <person name="Gnirke A."/>
            <person name="Hawes A."/>
            <person name="Hernandez J."/>
            <person name="Hines S."/>
            <person name="Holder M."/>
            <person name="Hume J."/>
            <person name="Jhangiani S.N."/>
            <person name="Joshi V."/>
            <person name="Khan Z.M."/>
            <person name="Jackson L."/>
            <person name="Kovar C."/>
            <person name="Kowis A."/>
            <person name="Lee S."/>
            <person name="Lewis L.R."/>
            <person name="Margolis J."/>
            <person name="Morgan M."/>
            <person name="Nazareth L.V."/>
            <person name="Nguyen N."/>
            <person name="Okwuonu G."/>
            <person name="Parker D."/>
            <person name="Richards S."/>
            <person name="Ruiz S.J."/>
            <person name="Santibanez J."/>
            <person name="Savard J."/>
            <person name="Scherer S.E."/>
            <person name="Schneider B."/>
            <person name="Sodergren E."/>
            <person name="Tautz D."/>
            <person name="Vattahil S."/>
            <person name="Villasana D."/>
            <person name="White C.S."/>
            <person name="Wright R."/>
            <person name="Park Y."/>
            <person name="Beeman R.W."/>
            <person name="Lord J."/>
            <person name="Oppert B."/>
            <person name="Lorenzen M."/>
            <person name="Brown S."/>
            <person name="Wang L."/>
            <person name="Savard J."/>
            <person name="Tautz D."/>
            <person name="Richards S."/>
            <person name="Weinstock G."/>
            <person name="Gibbs R.A."/>
            <person name="Liu Y."/>
            <person name="Worley K."/>
            <person name="Weinstock G."/>
            <person name="Elsik C.G."/>
            <person name="Reese J.T."/>
            <person name="Elhaik E."/>
            <person name="Landan G."/>
            <person name="Graur D."/>
            <person name="Arensburger P."/>
            <person name="Atkinson P."/>
            <person name="Beeman R.W."/>
            <person name="Beidler J."/>
            <person name="Brown S.J."/>
            <person name="Demuth J.P."/>
            <person name="Drury D.W."/>
            <person name="Du Y.Z."/>
            <person name="Fujiwara H."/>
            <person name="Lorenzen M."/>
            <person name="Maselli V."/>
            <person name="Osanai M."/>
            <person name="Park Y."/>
            <person name="Robertson H.M."/>
            <person name="Tu Z."/>
            <person name="Wang J.J."/>
            <person name="Wang S."/>
            <person name="Richards S."/>
            <person name="Song H."/>
            <person name="Zhang L."/>
            <person name="Sodergren E."/>
            <person name="Werner D."/>
            <person name="Stanke M."/>
            <person name="Morgenstern B."/>
            <person name="Solovyev V."/>
            <person name="Kosarev P."/>
            <person name="Brown G."/>
            <person name="Chen H.C."/>
            <person name="Ermolaeva O."/>
            <person name="Hlavina W."/>
            <person name="Kapustin Y."/>
            <person name="Kiryutin B."/>
            <person name="Kitts P."/>
            <person name="Maglott D."/>
            <person name="Pruitt K."/>
            <person name="Sapojnikov V."/>
            <person name="Souvorov A."/>
            <person name="Mackey A.J."/>
            <person name="Waterhouse R.M."/>
            <person name="Wyder S."/>
            <person name="Zdobnov E.M."/>
            <person name="Zdobnov E.M."/>
            <person name="Wyder S."/>
            <person name="Kriventseva E.V."/>
            <person name="Kadowaki T."/>
            <person name="Bork P."/>
            <person name="Aranda M."/>
            <person name="Bao R."/>
            <person name="Beermann A."/>
            <person name="Berns N."/>
            <person name="Bolognesi R."/>
            <person name="Bonneton F."/>
            <person name="Bopp D."/>
            <person name="Brown S.J."/>
            <person name="Bucher G."/>
            <person name="Butts T."/>
            <person name="Chaumot A."/>
            <person name="Denell R.E."/>
            <person name="Ferrier D.E."/>
            <person name="Friedrich M."/>
            <person name="Gordon C.M."/>
            <person name="Jindra M."/>
            <person name="Klingler M."/>
            <person name="Lan Q."/>
            <person name="Lattorff H.M."/>
            <person name="Laudet V."/>
            <person name="von Levetsow C."/>
            <person name="Liu Z."/>
            <person name="Lutz R."/>
            <person name="Lynch J.A."/>
            <person name="da Fonseca R.N."/>
            <person name="Posnien N."/>
            <person name="Reuter R."/>
            <person name="Roth S."/>
            <person name="Savard J."/>
            <person name="Schinko J.B."/>
            <person name="Schmitt C."/>
            <person name="Schoppmeier M."/>
            <person name="Schroder R."/>
            <person name="Shippy T.D."/>
            <person name="Simonnet F."/>
            <person name="Marques-Souza H."/>
            <person name="Tautz D."/>
            <person name="Tomoyasu Y."/>
            <person name="Trauner J."/>
            <person name="Van der Zee M."/>
            <person name="Vervoort M."/>
            <person name="Wittkopp N."/>
            <person name="Wimmer E.A."/>
            <person name="Yang X."/>
            <person name="Jones A.K."/>
            <person name="Sattelle D.B."/>
            <person name="Ebert P.R."/>
            <person name="Nelson D."/>
            <person name="Scott J.G."/>
            <person name="Beeman R.W."/>
            <person name="Muthukrishnan S."/>
            <person name="Kramer K.J."/>
            <person name="Arakane Y."/>
            <person name="Beeman R.W."/>
            <person name="Zhu Q."/>
            <person name="Hogenkamp D."/>
            <person name="Dixit R."/>
            <person name="Oppert B."/>
            <person name="Jiang H."/>
            <person name="Zou Z."/>
            <person name="Marshall J."/>
            <person name="Elpidina E."/>
            <person name="Vinokurov K."/>
            <person name="Oppert C."/>
            <person name="Zou Z."/>
            <person name="Evans J."/>
            <person name="Lu Z."/>
            <person name="Zhao P."/>
            <person name="Sumathipala N."/>
            <person name="Altincicek B."/>
            <person name="Vilcinskas A."/>
            <person name="Williams M."/>
            <person name="Hultmark D."/>
            <person name="Hetru C."/>
            <person name="Jiang H."/>
            <person name="Grimmelikhuijzen C.J."/>
            <person name="Hauser F."/>
            <person name="Cazzamali G."/>
            <person name="Williamson M."/>
            <person name="Park Y."/>
            <person name="Li B."/>
            <person name="Tanaka Y."/>
            <person name="Predel R."/>
            <person name="Neupert S."/>
            <person name="Schachtner J."/>
            <person name="Verleyen P."/>
            <person name="Raible F."/>
            <person name="Bork P."/>
            <person name="Friedrich M."/>
            <person name="Walden K.K."/>
            <person name="Robertson H.M."/>
            <person name="Angeli S."/>
            <person name="Foret S."/>
            <person name="Bucher G."/>
            <person name="Schuetz S."/>
            <person name="Maleszka R."/>
            <person name="Wimmer E.A."/>
            <person name="Beeman R.W."/>
            <person name="Lorenzen M."/>
            <person name="Tomoyasu Y."/>
            <person name="Miller S.C."/>
            <person name="Grossmann D."/>
            <person name="Bucher G."/>
        </authorList>
    </citation>
    <scope>NUCLEOTIDE SEQUENCE [LARGE SCALE GENOMIC DNA]</scope>
    <source>
        <strain evidence="5 6">Georgia GA2</strain>
    </source>
</reference>
<dbReference type="SUPFAM" id="SSF48403">
    <property type="entry name" value="Ankyrin repeat"/>
    <property type="match status" value="1"/>
</dbReference>
<feature type="coiled-coil region" evidence="2">
    <location>
        <begin position="744"/>
        <end position="771"/>
    </location>
</feature>
<evidence type="ECO:0000313" key="6">
    <source>
        <dbReference type="Proteomes" id="UP000007266"/>
    </source>
</evidence>
<dbReference type="AlphaFoldDB" id="A0A139WBN2"/>
<name>A0A139WBN2_TRICA</name>
<feature type="region of interest" description="Disordered" evidence="3">
    <location>
        <begin position="1"/>
        <end position="22"/>
    </location>
</feature>
<protein>
    <recommendedName>
        <fullName evidence="4">Protein kinase domain-containing protein</fullName>
    </recommendedName>
</protein>
<feature type="compositionally biased region" description="Basic residues" evidence="3">
    <location>
        <begin position="1"/>
        <end position="13"/>
    </location>
</feature>
<dbReference type="GO" id="GO:0005524">
    <property type="term" value="F:ATP binding"/>
    <property type="evidence" value="ECO:0007669"/>
    <property type="project" value="InterPro"/>
</dbReference>
<dbReference type="Pfam" id="PF12796">
    <property type="entry name" value="Ank_2"/>
    <property type="match status" value="1"/>
</dbReference>
<dbReference type="Gene3D" id="1.25.40.20">
    <property type="entry name" value="Ankyrin repeat-containing domain"/>
    <property type="match status" value="1"/>
</dbReference>
<dbReference type="SUPFAM" id="SSF56112">
    <property type="entry name" value="Protein kinase-like (PK-like)"/>
    <property type="match status" value="1"/>
</dbReference>
<dbReference type="PROSITE" id="PS50011">
    <property type="entry name" value="PROTEIN_KINASE_DOM"/>
    <property type="match status" value="1"/>
</dbReference>
<dbReference type="PANTHER" id="PTHR13954:SF6">
    <property type="entry name" value="NON-SPECIFIC SERINE_THREONINE PROTEIN KINASE"/>
    <property type="match status" value="1"/>
</dbReference>
<feature type="compositionally biased region" description="Basic and acidic residues" evidence="3">
    <location>
        <begin position="452"/>
        <end position="464"/>
    </location>
</feature>
<dbReference type="GO" id="GO:0004674">
    <property type="term" value="F:protein serine/threonine kinase activity"/>
    <property type="evidence" value="ECO:0000318"/>
    <property type="project" value="GO_Central"/>
</dbReference>
<dbReference type="InterPro" id="IPR000719">
    <property type="entry name" value="Prot_kinase_dom"/>
</dbReference>
<dbReference type="InParanoid" id="A0A139WBN2"/>
<dbReference type="eggNOG" id="KOG1027">
    <property type="taxonomic scope" value="Eukaryota"/>
</dbReference>
<dbReference type="InterPro" id="IPR038357">
    <property type="entry name" value="KEN_sf"/>
</dbReference>
<dbReference type="Pfam" id="PF00069">
    <property type="entry name" value="Pkinase"/>
    <property type="match status" value="1"/>
</dbReference>
<dbReference type="SMART" id="SM00248">
    <property type="entry name" value="ANK"/>
    <property type="match status" value="3"/>
</dbReference>
<dbReference type="Proteomes" id="UP000007266">
    <property type="component" value="Linkage group 9"/>
</dbReference>
<keyword evidence="6" id="KW-1185">Reference proteome</keyword>
<dbReference type="GO" id="GO:0005783">
    <property type="term" value="C:endoplasmic reticulum"/>
    <property type="evidence" value="ECO:0000318"/>
    <property type="project" value="GO_Central"/>
</dbReference>
<evidence type="ECO:0000313" key="5">
    <source>
        <dbReference type="EMBL" id="KYB25310.1"/>
    </source>
</evidence>
<sequence>MSSKAKKGKKKPKSVNDVSKSKDTLTNKKIHAYFTNEEIAEIKSIMKTKDTGVPFAIAATLLYKPDLLKKLLKDGFNVNQTGQNNMTALMWAVKHKYLDIVDYLLTNGADPTIKTDSGDNVLILALEHKLWDEQSMINLWKAVKKVSFIDVNFTSKNGHNMLHMCVRREWEQLLKLLLNEKPDVDAGNSNGVTPLMLACFRNNISIITTLINAGADILKEDNHGRMTLCYAISSCMKVSKPPFPATEKIITELKNKSSLENYLKRRLELIIATAKKSEISCATAEMLIKIVQFAVQYMEEGIPTFLECDVFAQLLEIITSRLDNSAIVKFLLEVCEEILFYNEQCVGYKVELGNKLVEGFYASGLVDNVLEVLRKQSEEAKIAFKVLLLGFNNDERWEKTMRDNSDVLSPLLNDPQNLDEDESRAKILKNKKRKLKKVFENLDVVAQPFVDSSDKNSEEKKKSENGVNFSKKSRRRSKTIKAKLTKMKSAELTKRLNLNGKKLNQRPSKQNLNNKVGPNGEIEFLLKPTDTFEGRNPIVTSLRHLLKIDVDTFEKKKIEQDVHPHWKKEILTMSQVDISKYFPLDQDKLAKAVNYLKESTCQKYNLNINRSLNIIIDYLKQLVQLIVRKYREHWENDRISGTCSCLDINEHVPWLFNQHLRNLESREKHMLQELQKTFDQLIKSVKELAHKDVSHCLKALNQIETSILNYEIRGIKVLSYVTGMETFTLKYKTMNPKVDTTFVLNHVQNVVNNLEEARNDIEIEVTDEVDDVSFVESYKSETPIELFFRELSQVGEPDPKNKRKEIEAKLNTIANGFHLINSIMALCDDDSSEQKFYRIADLMYPLRGTYQKPQSYPEISEYMPKRLKSQISSLQNCNSFQKLLGGEIRIATKERRVNYIISAGVNFTAVELGLDINSQPLAVKRIPRESWVGKMVKTLAEPLLGLMDNHVLHYFACEYEGNELILATPLCKWTLGQYIQLLRHSTASTVPNLTGLQLVKQFLAGLMVLHKCEMPIVHGNLKPSNIFIDFNGLVKIAEFGIHKALYKIIEAPKSSLIWFAKETLDIYKNSSIVDCTLKSDIQVAGMLIFYILSFGKHPFGCDTDEILKNIQGGAPRLNIKHLEMKDLLSWMMASDINERPNIEQVLAHPFFWSHDHKWSFILCCSGINDTGYILPLNIDKLHRSIDAYASFYIKLEWHEEIAKAFPSVGITEYNNVVGLLNFIKNCHDHQAERELTVSDLSCVILSLFPALPVALYRALQNTNWFRHPVFIPFCQLF</sequence>
<feature type="repeat" description="ANK" evidence="1">
    <location>
        <begin position="190"/>
        <end position="222"/>
    </location>
</feature>
<evidence type="ECO:0000256" key="1">
    <source>
        <dbReference type="PROSITE-ProRule" id="PRU00023"/>
    </source>
</evidence>
<proteinExistence type="predicted"/>
<feature type="region of interest" description="Disordered" evidence="3">
    <location>
        <begin position="452"/>
        <end position="479"/>
    </location>
</feature>
<dbReference type="InterPro" id="IPR011009">
    <property type="entry name" value="Kinase-like_dom_sf"/>
</dbReference>
<feature type="domain" description="Protein kinase" evidence="4">
    <location>
        <begin position="877"/>
        <end position="1151"/>
    </location>
</feature>
<keyword evidence="2" id="KW-0175">Coiled coil</keyword>
<feature type="repeat" description="ANK" evidence="1">
    <location>
        <begin position="84"/>
        <end position="116"/>
    </location>
</feature>
<dbReference type="GO" id="GO:0070059">
    <property type="term" value="P:intrinsic apoptotic signaling pathway in response to endoplasmic reticulum stress"/>
    <property type="evidence" value="ECO:0000318"/>
    <property type="project" value="GO_Central"/>
</dbReference>
<dbReference type="InterPro" id="IPR036770">
    <property type="entry name" value="Ankyrin_rpt-contain_sf"/>
</dbReference>
<dbReference type="eggNOG" id="KOG4177">
    <property type="taxonomic scope" value="Eukaryota"/>
</dbReference>
<keyword evidence="1" id="KW-0040">ANK repeat</keyword>
<dbReference type="InterPro" id="IPR045133">
    <property type="entry name" value="IRE1/2-like"/>
</dbReference>
<evidence type="ECO:0000256" key="3">
    <source>
        <dbReference type="SAM" id="MobiDB-lite"/>
    </source>
</evidence>
<dbReference type="InterPro" id="IPR002110">
    <property type="entry name" value="Ankyrin_rpt"/>
</dbReference>
<reference evidence="5 6" key="2">
    <citation type="journal article" date="2010" name="Nucleic Acids Res.">
        <title>BeetleBase in 2010: revisions to provide comprehensive genomic information for Tribolium castaneum.</title>
        <authorList>
            <person name="Kim H.S."/>
            <person name="Murphy T."/>
            <person name="Xia J."/>
            <person name="Caragea D."/>
            <person name="Park Y."/>
            <person name="Beeman R.W."/>
            <person name="Lorenzen M.D."/>
            <person name="Butcher S."/>
            <person name="Manak J.R."/>
            <person name="Brown S.J."/>
        </authorList>
    </citation>
    <scope>GENOME REANNOTATION</scope>
    <source>
        <strain evidence="5 6">Georgia GA2</strain>
    </source>
</reference>
<dbReference type="STRING" id="7070.A0A139WBN2"/>
<dbReference type="FunFam" id="1.10.510.10:FF:002743">
    <property type="entry name" value="Uncharacterized protein"/>
    <property type="match status" value="1"/>
</dbReference>
<dbReference type="GO" id="GO:0036498">
    <property type="term" value="P:IRE1-mediated unfolded protein response"/>
    <property type="evidence" value="ECO:0000318"/>
    <property type="project" value="GO_Central"/>
</dbReference>
<accession>A0A139WBN2</accession>
<evidence type="ECO:0000256" key="2">
    <source>
        <dbReference type="SAM" id="Coils"/>
    </source>
</evidence>
<dbReference type="PANTHER" id="PTHR13954">
    <property type="entry name" value="IRE1-RELATED"/>
    <property type="match status" value="1"/>
</dbReference>
<gene>
    <name evidence="5" type="primary">AUGUSTUS-3.0.2_34408</name>
    <name evidence="5" type="ORF">TcasGA2_TC034408</name>
</gene>
<dbReference type="Gene3D" id="1.20.1440.180">
    <property type="entry name" value="KEN domain"/>
    <property type="match status" value="1"/>
</dbReference>
<dbReference type="GO" id="GO:0051082">
    <property type="term" value="F:unfolded protein binding"/>
    <property type="evidence" value="ECO:0000318"/>
    <property type="project" value="GO_Central"/>
</dbReference>
<organism evidence="5 6">
    <name type="scientific">Tribolium castaneum</name>
    <name type="common">Red flour beetle</name>
    <dbReference type="NCBI Taxonomy" id="7070"/>
    <lineage>
        <taxon>Eukaryota</taxon>
        <taxon>Metazoa</taxon>
        <taxon>Ecdysozoa</taxon>
        <taxon>Arthropoda</taxon>
        <taxon>Hexapoda</taxon>
        <taxon>Insecta</taxon>
        <taxon>Pterygota</taxon>
        <taxon>Neoptera</taxon>
        <taxon>Endopterygota</taxon>
        <taxon>Coleoptera</taxon>
        <taxon>Polyphaga</taxon>
        <taxon>Cucujiformia</taxon>
        <taxon>Tenebrionidae</taxon>
        <taxon>Tenebrionidae incertae sedis</taxon>
        <taxon>Tribolium</taxon>
    </lineage>
</organism>
<dbReference type="Pfam" id="PF13857">
    <property type="entry name" value="Ank_5"/>
    <property type="match status" value="1"/>
</dbReference>
<dbReference type="OMA" id="NESHVTW"/>
<feature type="repeat" description="ANK" evidence="1">
    <location>
        <begin position="157"/>
        <end position="189"/>
    </location>
</feature>
<dbReference type="EMBL" id="KQ971372">
    <property type="protein sequence ID" value="KYB25310.1"/>
    <property type="molecule type" value="Genomic_DNA"/>
</dbReference>
<dbReference type="GO" id="GO:0004521">
    <property type="term" value="F:RNA endonuclease activity"/>
    <property type="evidence" value="ECO:0000318"/>
    <property type="project" value="GO_Central"/>
</dbReference>
<dbReference type="PROSITE" id="PS50088">
    <property type="entry name" value="ANK_REPEAT"/>
    <property type="match status" value="3"/>
</dbReference>
<dbReference type="PROSITE" id="PS50297">
    <property type="entry name" value="ANK_REP_REGION"/>
    <property type="match status" value="2"/>
</dbReference>
<dbReference type="Gene3D" id="1.10.510.10">
    <property type="entry name" value="Transferase(Phosphotransferase) domain 1"/>
    <property type="match status" value="1"/>
</dbReference>
<evidence type="ECO:0000259" key="4">
    <source>
        <dbReference type="PROSITE" id="PS50011"/>
    </source>
</evidence>